<dbReference type="InterPro" id="IPR056798">
    <property type="entry name" value="ADH_Fe_C"/>
</dbReference>
<dbReference type="EMBL" id="CP018477">
    <property type="protein sequence ID" value="ASV76307.1"/>
    <property type="molecule type" value="Genomic_DNA"/>
</dbReference>
<protein>
    <submittedName>
        <fullName evidence="5">Alcohol dehydrogenase</fullName>
        <ecNumber evidence="5">1.1.1.1</ecNumber>
    </submittedName>
</protein>
<dbReference type="CDD" id="cd08551">
    <property type="entry name" value="Fe-ADH"/>
    <property type="match status" value="1"/>
</dbReference>
<dbReference type="Pfam" id="PF25137">
    <property type="entry name" value="ADH_Fe_C"/>
    <property type="match status" value="1"/>
</dbReference>
<keyword evidence="2 5" id="KW-0560">Oxidoreductase</keyword>
<dbReference type="OrthoDB" id="9804734at2"/>
<reference evidence="5 6" key="1">
    <citation type="journal article" name="Front. Microbiol.">
        <title>Sugar Metabolism of the First Thermophilic Planctomycete Thermogutta terrifontis: Comparative Genomic and Transcriptomic Approaches.</title>
        <authorList>
            <person name="Elcheninov A.G."/>
            <person name="Menzel P."/>
            <person name="Gudbergsdottir S.R."/>
            <person name="Slesarev A.I."/>
            <person name="Kadnikov V.V."/>
            <person name="Krogh A."/>
            <person name="Bonch-Osmolovskaya E.A."/>
            <person name="Peng X."/>
            <person name="Kublanov I.V."/>
        </authorList>
    </citation>
    <scope>NUCLEOTIDE SEQUENCE [LARGE SCALE GENOMIC DNA]</scope>
    <source>
        <strain evidence="5 6">R1</strain>
    </source>
</reference>
<dbReference type="InterPro" id="IPR039697">
    <property type="entry name" value="Alcohol_dehydrogenase_Fe"/>
</dbReference>
<comment type="similarity">
    <text evidence="1">Belongs to the iron-containing alcohol dehydrogenase family.</text>
</comment>
<gene>
    <name evidence="5" type="ORF">THTE_3706</name>
</gene>
<dbReference type="Gene3D" id="1.20.1090.10">
    <property type="entry name" value="Dehydroquinate synthase-like - alpha domain"/>
    <property type="match status" value="1"/>
</dbReference>
<evidence type="ECO:0000256" key="2">
    <source>
        <dbReference type="ARBA" id="ARBA00023002"/>
    </source>
</evidence>
<evidence type="ECO:0000313" key="6">
    <source>
        <dbReference type="Proteomes" id="UP000215086"/>
    </source>
</evidence>
<dbReference type="AlphaFoldDB" id="A0A286RK19"/>
<keyword evidence="6" id="KW-1185">Reference proteome</keyword>
<accession>A0A286RK19</accession>
<dbReference type="PANTHER" id="PTHR11496">
    <property type="entry name" value="ALCOHOL DEHYDROGENASE"/>
    <property type="match status" value="1"/>
</dbReference>
<dbReference type="Proteomes" id="UP000215086">
    <property type="component" value="Chromosome"/>
</dbReference>
<proteinExistence type="inferred from homology"/>
<organism evidence="5 6">
    <name type="scientific">Thermogutta terrifontis</name>
    <dbReference type="NCBI Taxonomy" id="1331910"/>
    <lineage>
        <taxon>Bacteria</taxon>
        <taxon>Pseudomonadati</taxon>
        <taxon>Planctomycetota</taxon>
        <taxon>Planctomycetia</taxon>
        <taxon>Pirellulales</taxon>
        <taxon>Thermoguttaceae</taxon>
        <taxon>Thermogutta</taxon>
    </lineage>
</organism>
<dbReference type="InterPro" id="IPR001670">
    <property type="entry name" value="ADH_Fe/GldA"/>
</dbReference>
<feature type="domain" description="Fe-containing alcohol dehydrogenase-like C-terminal" evidence="4">
    <location>
        <begin position="198"/>
        <end position="369"/>
    </location>
</feature>
<dbReference type="Pfam" id="PF00465">
    <property type="entry name" value="Fe-ADH"/>
    <property type="match status" value="1"/>
</dbReference>
<evidence type="ECO:0000256" key="1">
    <source>
        <dbReference type="ARBA" id="ARBA00007358"/>
    </source>
</evidence>
<dbReference type="RefSeq" id="WP_095416127.1">
    <property type="nucleotide sequence ID" value="NZ_CP018477.1"/>
</dbReference>
<evidence type="ECO:0000259" key="3">
    <source>
        <dbReference type="Pfam" id="PF00465"/>
    </source>
</evidence>
<feature type="domain" description="Alcohol dehydrogenase iron-type/glycerol dehydrogenase GldA" evidence="3">
    <location>
        <begin position="10"/>
        <end position="187"/>
    </location>
</feature>
<dbReference type="FunFam" id="3.40.50.1970:FF:000003">
    <property type="entry name" value="Alcohol dehydrogenase, iron-containing"/>
    <property type="match status" value="1"/>
</dbReference>
<dbReference type="GO" id="GO:0004022">
    <property type="term" value="F:alcohol dehydrogenase (NAD+) activity"/>
    <property type="evidence" value="ECO:0007669"/>
    <property type="project" value="UniProtKB-EC"/>
</dbReference>
<evidence type="ECO:0000313" key="5">
    <source>
        <dbReference type="EMBL" id="ASV76307.1"/>
    </source>
</evidence>
<dbReference type="KEGG" id="ttf:THTE_3706"/>
<dbReference type="Gene3D" id="3.40.50.1970">
    <property type="match status" value="1"/>
</dbReference>
<dbReference type="SUPFAM" id="SSF56796">
    <property type="entry name" value="Dehydroquinate synthase-like"/>
    <property type="match status" value="1"/>
</dbReference>
<name>A0A286RK19_9BACT</name>
<evidence type="ECO:0000259" key="4">
    <source>
        <dbReference type="Pfam" id="PF25137"/>
    </source>
</evidence>
<sequence length="397" mass="42419">MLKTWTFHLPTLVRFGPGMIRKLGEFAQEFGWNALLVGYKDQKGMEDVYQRAQRSLRQARMHVFSFFEVGPEPEADLVPRGVELYKKNRCEVVIGLGGGSVLDVAKAIAALIKMEGEPWDFANANEGHRRITESVPMIAVPTTAGTGSEVTAISVLTFRGKGSFPDSPLKAGLVGEGLHPKIALVDPELTLGKPANVTAACAADALLQAIEACLSRMANPFSTVLAGHTACLVFRSLKKAIAEPQDINARADLALAACMSGTAYDTTGLTIGHALAQALGAVFNIPHGLAVAIAGPVALRFLQQACPGPLAELGRQCHILAEAPEQQAAMFLDALENLFRDVGLPDKLTVPPSAPGNYLDRLVRHALEATPEACTLTPVKVDENVLRELFQKVLTTG</sequence>
<dbReference type="GO" id="GO:0046872">
    <property type="term" value="F:metal ion binding"/>
    <property type="evidence" value="ECO:0007669"/>
    <property type="project" value="InterPro"/>
</dbReference>
<dbReference type="PANTHER" id="PTHR11496:SF102">
    <property type="entry name" value="ALCOHOL DEHYDROGENASE 4"/>
    <property type="match status" value="1"/>
</dbReference>
<dbReference type="EC" id="1.1.1.1" evidence="5"/>